<dbReference type="InterPro" id="IPR018484">
    <property type="entry name" value="FGGY_N"/>
</dbReference>
<dbReference type="Pfam" id="PF00370">
    <property type="entry name" value="FGGY_N"/>
    <property type="match status" value="1"/>
</dbReference>
<keyword evidence="6" id="KW-1185">Reference proteome</keyword>
<keyword evidence="3" id="KW-0418">Kinase</keyword>
<organism evidence="5 6">
    <name type="scientific">Mya arenaria</name>
    <name type="common">Soft-shell clam</name>
    <dbReference type="NCBI Taxonomy" id="6604"/>
    <lineage>
        <taxon>Eukaryota</taxon>
        <taxon>Metazoa</taxon>
        <taxon>Spiralia</taxon>
        <taxon>Lophotrochozoa</taxon>
        <taxon>Mollusca</taxon>
        <taxon>Bivalvia</taxon>
        <taxon>Autobranchia</taxon>
        <taxon>Heteroconchia</taxon>
        <taxon>Euheterodonta</taxon>
        <taxon>Imparidentia</taxon>
        <taxon>Neoheterodontei</taxon>
        <taxon>Myida</taxon>
        <taxon>Myoidea</taxon>
        <taxon>Myidae</taxon>
        <taxon>Mya</taxon>
    </lineage>
</organism>
<dbReference type="Proteomes" id="UP001164746">
    <property type="component" value="Chromosome 4"/>
</dbReference>
<dbReference type="Gene3D" id="3.30.420.40">
    <property type="match status" value="2"/>
</dbReference>
<gene>
    <name evidence="5" type="ORF">MAR_008782</name>
</gene>
<dbReference type="PANTHER" id="PTHR10196">
    <property type="entry name" value="SUGAR KINASE"/>
    <property type="match status" value="1"/>
</dbReference>
<evidence type="ECO:0000313" key="5">
    <source>
        <dbReference type="EMBL" id="WAR02224.1"/>
    </source>
</evidence>
<dbReference type="EMBL" id="CP111015">
    <property type="protein sequence ID" value="WAR02224.1"/>
    <property type="molecule type" value="Genomic_DNA"/>
</dbReference>
<protein>
    <submittedName>
        <fullName evidence="5">SHPK-like protein</fullName>
    </submittedName>
</protein>
<evidence type="ECO:0000256" key="3">
    <source>
        <dbReference type="ARBA" id="ARBA00022777"/>
    </source>
</evidence>
<feature type="domain" description="Carbohydrate kinase FGGY N-terminal" evidence="4">
    <location>
        <begin position="8"/>
        <end position="246"/>
    </location>
</feature>
<dbReference type="SUPFAM" id="SSF53067">
    <property type="entry name" value="Actin-like ATPase domain"/>
    <property type="match status" value="2"/>
</dbReference>
<evidence type="ECO:0000256" key="1">
    <source>
        <dbReference type="ARBA" id="ARBA00009156"/>
    </source>
</evidence>
<evidence type="ECO:0000256" key="2">
    <source>
        <dbReference type="ARBA" id="ARBA00022679"/>
    </source>
</evidence>
<reference evidence="5" key="1">
    <citation type="submission" date="2022-11" db="EMBL/GenBank/DDBJ databases">
        <title>Centuries of genome instability and evolution in soft-shell clam transmissible cancer (bioRxiv).</title>
        <authorList>
            <person name="Hart S.F.M."/>
            <person name="Yonemitsu M.A."/>
            <person name="Giersch R.M."/>
            <person name="Beal B.F."/>
            <person name="Arriagada G."/>
            <person name="Davis B.W."/>
            <person name="Ostrander E.A."/>
            <person name="Goff S.P."/>
            <person name="Metzger M.J."/>
        </authorList>
    </citation>
    <scope>NUCLEOTIDE SEQUENCE</scope>
    <source>
        <strain evidence="5">MELC-2E11</strain>
        <tissue evidence="5">Siphon/mantle</tissue>
    </source>
</reference>
<dbReference type="CDD" id="cd07777">
    <property type="entry name" value="ASKHA_NBD_FGGY_SHK"/>
    <property type="match status" value="1"/>
</dbReference>
<comment type="similarity">
    <text evidence="1">Belongs to the FGGY kinase family.</text>
</comment>
<sequence length="438" mass="48016">MAESGELCLGIDCGTTSVKLSLIEKSTKTLVFSTSEVTNAYVPSKIGSLGAEQDVVKIFDAVISCLNRITDEKRSRIKCISVSGQMHGVMLWNSGFTFECKDTSQLPSFVSNLITWEDKRASSQFLATLPEPNSHQPLASGFGLVTLFWLVKNDPEMVVKFDTVGGIMDFFTCMLCGLDKPTLSNQIAASWGYFDCETNTWNTDILQEHNFPVFCLPNVIEAGSRIGDLSYEWFGIPKGTPILAGLDCEGFVPRKPEVPSPVSYFPYFNSTFLAMAASLNGGNNLKAFVKMIQQWFQTFDVVIPEDKIWSKLTELSMVVDIPEYPHNLVIQPHLCGERHAPDLTTSLSGLERSNSSLHSVFQAICKGLVNNLNLMMPVAMLIESGVQRLVLSGSVIHKQPHVTTCVEKIYAPLSVVPGSNDDASFGAALVAAKFLNGE</sequence>
<proteinExistence type="inferred from homology"/>
<dbReference type="PANTHER" id="PTHR10196:SF67">
    <property type="entry name" value="SEDOHEPTULOKINASE"/>
    <property type="match status" value="1"/>
</dbReference>
<evidence type="ECO:0000313" key="6">
    <source>
        <dbReference type="Proteomes" id="UP001164746"/>
    </source>
</evidence>
<accession>A0ABY7E1C1</accession>
<dbReference type="InterPro" id="IPR043129">
    <property type="entry name" value="ATPase_NBD"/>
</dbReference>
<name>A0ABY7E1C1_MYAAR</name>
<keyword evidence="2" id="KW-0808">Transferase</keyword>
<evidence type="ECO:0000259" key="4">
    <source>
        <dbReference type="Pfam" id="PF00370"/>
    </source>
</evidence>